<dbReference type="InterPro" id="IPR021460">
    <property type="entry name" value="DUF3112"/>
</dbReference>
<dbReference type="Pfam" id="PF11309">
    <property type="entry name" value="DUF3112"/>
    <property type="match status" value="1"/>
</dbReference>
<accession>Q7S8B7</accession>
<feature type="region of interest" description="Disordered" evidence="1">
    <location>
        <begin position="428"/>
        <end position="452"/>
    </location>
</feature>
<feature type="transmembrane region" description="Helical" evidence="2">
    <location>
        <begin position="230"/>
        <end position="247"/>
    </location>
</feature>
<dbReference type="OrthoDB" id="3357002at2759"/>
<dbReference type="VEuPathDB" id="FungiDB:NCU06629"/>
<keyword evidence="2" id="KW-0812">Transmembrane</keyword>
<dbReference type="RefSeq" id="XP_961817.1">
    <property type="nucleotide sequence ID" value="XM_956724.2"/>
</dbReference>
<dbReference type="PANTHER" id="PTHR35184">
    <property type="entry name" value="YALI0C10208P"/>
    <property type="match status" value="1"/>
</dbReference>
<protein>
    <submittedName>
        <fullName evidence="3">Uncharacterized protein</fullName>
    </submittedName>
</protein>
<feature type="region of interest" description="Disordered" evidence="1">
    <location>
        <begin position="326"/>
        <end position="354"/>
    </location>
</feature>
<keyword evidence="2" id="KW-1133">Transmembrane helix</keyword>
<keyword evidence="2" id="KW-0472">Membrane</keyword>
<feature type="transmembrane region" description="Helical" evidence="2">
    <location>
        <begin position="267"/>
        <end position="286"/>
    </location>
</feature>
<feature type="transmembrane region" description="Helical" evidence="2">
    <location>
        <begin position="75"/>
        <end position="97"/>
    </location>
</feature>
<dbReference type="KEGG" id="ncr:NCU06629"/>
<feature type="compositionally biased region" description="Pro residues" evidence="1">
    <location>
        <begin position="17"/>
        <end position="28"/>
    </location>
</feature>
<sequence>MSNSSTSGLGGTGGNNAPPPEPGGPPYLPHQAQLGGKPTQSIDVPVCAVLLVVFLALAAMNMTIFQINRRIGFKFLFSGLLFGFCMARVVALATRIAWALRPDDENLAIASQIFVAAGVLLLFITNLVFAQRMIRAYHRFFGWSPGLTRLFRGLFGSIVIVLVMVITVTIQSFFTLNRQTHRIDKDIQLFCGVYLAVIACLPISLVLAAALVPRRTPIDRFGVGHFRTKFGLITFTSVLLATGAIFRAATNFVVRPLNNPAWAQTKAAFYCFNFGIELVVVITYLLSRFDRRFHIPDGSSAPGHYSMSEFGVLAGANVNARIGARTSTANGGGTGGTGGTTASSIDTNGKRVSRRVPDPILDAAPETGTAAAAAAAAAAAGGGGGGFPTANLPHIYEPAGSRRGSNWSLLSKSRKSGGSSVYGGDFSLPDLPFSETRDSVAASAPAGDPDMEWMARAMRELYGDSDEEE</sequence>
<proteinExistence type="predicted"/>
<dbReference type="InParanoid" id="Q7S8B7"/>
<feature type="transmembrane region" description="Helical" evidence="2">
    <location>
        <begin position="150"/>
        <end position="175"/>
    </location>
</feature>
<dbReference type="EMBL" id="CM002239">
    <property type="protein sequence ID" value="EAA32581.1"/>
    <property type="molecule type" value="Genomic_DNA"/>
</dbReference>
<feature type="region of interest" description="Disordered" evidence="1">
    <location>
        <begin position="1"/>
        <end position="36"/>
    </location>
</feature>
<dbReference type="HOGENOM" id="CLU_041094_0_0_1"/>
<evidence type="ECO:0000256" key="1">
    <source>
        <dbReference type="SAM" id="MobiDB-lite"/>
    </source>
</evidence>
<feature type="compositionally biased region" description="Gly residues" evidence="1">
    <location>
        <begin position="330"/>
        <end position="339"/>
    </location>
</feature>
<evidence type="ECO:0000313" key="4">
    <source>
        <dbReference type="Proteomes" id="UP000001805"/>
    </source>
</evidence>
<dbReference type="Proteomes" id="UP000001805">
    <property type="component" value="Chromosome 4, Linkage Group IV"/>
</dbReference>
<dbReference type="STRING" id="367110.Q7S8B7"/>
<dbReference type="OMA" id="FKAGANW"/>
<gene>
    <name evidence="3" type="ORF">NCU06629</name>
</gene>
<feature type="transmembrane region" description="Helical" evidence="2">
    <location>
        <begin position="109"/>
        <end position="129"/>
    </location>
</feature>
<feature type="transmembrane region" description="Helical" evidence="2">
    <location>
        <begin position="187"/>
        <end position="210"/>
    </location>
</feature>
<dbReference type="AlphaFoldDB" id="Q7S8B7"/>
<dbReference type="PaxDb" id="5141-EFNCRP00000006325"/>
<organism evidence="3 4">
    <name type="scientific">Neurospora crassa (strain ATCC 24698 / 74-OR23-1A / CBS 708.71 / DSM 1257 / FGSC 987)</name>
    <dbReference type="NCBI Taxonomy" id="367110"/>
    <lineage>
        <taxon>Eukaryota</taxon>
        <taxon>Fungi</taxon>
        <taxon>Dikarya</taxon>
        <taxon>Ascomycota</taxon>
        <taxon>Pezizomycotina</taxon>
        <taxon>Sordariomycetes</taxon>
        <taxon>Sordariomycetidae</taxon>
        <taxon>Sordariales</taxon>
        <taxon>Sordariaceae</taxon>
        <taxon>Neurospora</taxon>
    </lineage>
</organism>
<reference evidence="3 4" key="1">
    <citation type="journal article" date="2003" name="Nature">
        <title>The genome sequence of the filamentous fungus Neurospora crassa.</title>
        <authorList>
            <person name="Galagan J.E."/>
            <person name="Calvo S.E."/>
            <person name="Borkovich K.A."/>
            <person name="Selker E.U."/>
            <person name="Read N.D."/>
            <person name="Jaffe D."/>
            <person name="FitzHugh W."/>
            <person name="Ma L.J."/>
            <person name="Smirnov S."/>
            <person name="Purcell S."/>
            <person name="Rehman B."/>
            <person name="Elkins T."/>
            <person name="Engels R."/>
            <person name="Wang S."/>
            <person name="Nielsen C.B."/>
            <person name="Butler J."/>
            <person name="Endrizzi M."/>
            <person name="Qui D."/>
            <person name="Ianakiev P."/>
            <person name="Bell-Pedersen D."/>
            <person name="Nelson M.A."/>
            <person name="Werner-Washburne M."/>
            <person name="Selitrennikoff C.P."/>
            <person name="Kinsey J.A."/>
            <person name="Braun E.L."/>
            <person name="Zelter A."/>
            <person name="Schulte U."/>
            <person name="Kothe G.O."/>
            <person name="Jedd G."/>
            <person name="Mewes W."/>
            <person name="Staben C."/>
            <person name="Marcotte E."/>
            <person name="Greenberg D."/>
            <person name="Roy A."/>
            <person name="Foley K."/>
            <person name="Naylor J."/>
            <person name="Stange-Thomann N."/>
            <person name="Barrett R."/>
            <person name="Gnerre S."/>
            <person name="Kamal M."/>
            <person name="Kamvysselis M."/>
            <person name="Mauceli E."/>
            <person name="Bielke C."/>
            <person name="Rudd S."/>
            <person name="Frishman D."/>
            <person name="Krystofova S."/>
            <person name="Rasmussen C."/>
            <person name="Metzenberg R.L."/>
            <person name="Perkins D.D."/>
            <person name="Kroken S."/>
            <person name="Cogoni C."/>
            <person name="Macino G."/>
            <person name="Catcheside D."/>
            <person name="Li W."/>
            <person name="Pratt R.J."/>
            <person name="Osmani S.A."/>
            <person name="DeSouza C.P."/>
            <person name="Glass L."/>
            <person name="Orbach M.J."/>
            <person name="Berglund J.A."/>
            <person name="Voelker R."/>
            <person name="Yarden O."/>
            <person name="Plamann M."/>
            <person name="Seiler S."/>
            <person name="Dunlap J."/>
            <person name="Radford A."/>
            <person name="Aramayo R."/>
            <person name="Natvig D.O."/>
            <person name="Alex L.A."/>
            <person name="Mannhaupt G."/>
            <person name="Ebbole D.J."/>
            <person name="Freitag M."/>
            <person name="Paulsen I."/>
            <person name="Sachs M.S."/>
            <person name="Lander E.S."/>
            <person name="Nusbaum C."/>
            <person name="Birren B."/>
        </authorList>
    </citation>
    <scope>NUCLEOTIDE SEQUENCE [LARGE SCALE GENOMIC DNA]</scope>
    <source>
        <strain evidence="4">ATCC 24698 / 74-OR23-1A / CBS 708.71 / DSM 1257 / FGSC 987</strain>
    </source>
</reference>
<feature type="transmembrane region" description="Helical" evidence="2">
    <location>
        <begin position="42"/>
        <end position="63"/>
    </location>
</feature>
<evidence type="ECO:0000256" key="2">
    <source>
        <dbReference type="SAM" id="Phobius"/>
    </source>
</evidence>
<dbReference type="PANTHER" id="PTHR35184:SF1">
    <property type="entry name" value="INTEGRAL MEMBRANE PROTEIN"/>
    <property type="match status" value="1"/>
</dbReference>
<keyword evidence="4" id="KW-1185">Reference proteome</keyword>
<dbReference type="GeneID" id="3877965"/>
<name>Q7S8B7_NEUCR</name>
<evidence type="ECO:0000313" key="3">
    <source>
        <dbReference type="EMBL" id="EAA32581.1"/>
    </source>
</evidence>